<evidence type="ECO:0000313" key="1">
    <source>
        <dbReference type="EMBL" id="UYQ66245.1"/>
    </source>
</evidence>
<evidence type="ECO:0000313" key="2">
    <source>
        <dbReference type="Proteomes" id="UP001163878"/>
    </source>
</evidence>
<dbReference type="EMBL" id="CP107567">
    <property type="protein sequence ID" value="UYQ66245.1"/>
    <property type="molecule type" value="Genomic_DNA"/>
</dbReference>
<name>A0ABY6IGV7_STRPE</name>
<keyword evidence="2" id="KW-1185">Reference proteome</keyword>
<gene>
    <name evidence="1" type="ORF">OGH68_35530</name>
</gene>
<protein>
    <submittedName>
        <fullName evidence="1">Uncharacterized protein</fullName>
    </submittedName>
</protein>
<proteinExistence type="predicted"/>
<organism evidence="1 2">
    <name type="scientific">Streptomyces peucetius</name>
    <dbReference type="NCBI Taxonomy" id="1950"/>
    <lineage>
        <taxon>Bacteria</taxon>
        <taxon>Bacillati</taxon>
        <taxon>Actinomycetota</taxon>
        <taxon>Actinomycetes</taxon>
        <taxon>Kitasatosporales</taxon>
        <taxon>Streptomycetaceae</taxon>
        <taxon>Streptomyces</taxon>
    </lineage>
</organism>
<sequence length="93" mass="9807">MTGRSRARLGRVRALLGIAQLALQQVGGHLNADDVDARALAAILGEFQEDIDMPGGLFPMLAQLVSAAARGHRRARLRRARGTTLPGHDSGAA</sequence>
<dbReference type="Proteomes" id="UP001163878">
    <property type="component" value="Chromosome"/>
</dbReference>
<reference evidence="1" key="1">
    <citation type="submission" date="2022-10" db="EMBL/GenBank/DDBJ databases">
        <title>Cytochrome P450 Catalyzes Benzene Ring Formation in the Biosynthesis of Trialkyl-Substituted Aromatic Polyketides.</title>
        <authorList>
            <person name="Zhao E."/>
            <person name="Ge H."/>
        </authorList>
    </citation>
    <scope>NUCLEOTIDE SEQUENCE</scope>
    <source>
        <strain evidence="1">NA0869</strain>
    </source>
</reference>
<accession>A0ABY6IGV7</accession>
<dbReference type="RefSeq" id="WP_264249704.1">
    <property type="nucleotide sequence ID" value="NZ_CP107567.1"/>
</dbReference>